<dbReference type="InterPro" id="IPR045865">
    <property type="entry name" value="ACT-like_dom_sf"/>
</dbReference>
<dbReference type="InterPro" id="IPR002912">
    <property type="entry name" value="ACT_dom"/>
</dbReference>
<evidence type="ECO:0000256" key="10">
    <source>
        <dbReference type="ARBA" id="ARBA00048126"/>
    </source>
</evidence>
<dbReference type="InterPro" id="IPR006140">
    <property type="entry name" value="D-isomer_DH_NAD-bd"/>
</dbReference>
<dbReference type="PROSITE" id="PS00065">
    <property type="entry name" value="D_2_HYDROXYACID_DH_1"/>
    <property type="match status" value="1"/>
</dbReference>
<evidence type="ECO:0000313" key="14">
    <source>
        <dbReference type="EMBL" id="MBB4694856.1"/>
    </source>
</evidence>
<protein>
    <recommendedName>
        <fullName evidence="6">D-3-phosphoglycerate dehydrogenase</fullName>
        <ecNumber evidence="4">1.1.1.399</ecNumber>
        <ecNumber evidence="5">1.1.1.95</ecNumber>
    </recommendedName>
    <alternativeName>
        <fullName evidence="9">2-oxoglutarate reductase</fullName>
    </alternativeName>
</protein>
<dbReference type="GO" id="GO:0051287">
    <property type="term" value="F:NAD binding"/>
    <property type="evidence" value="ECO:0007669"/>
    <property type="project" value="InterPro"/>
</dbReference>
<dbReference type="Pfam" id="PF00389">
    <property type="entry name" value="2-Hacid_dh"/>
    <property type="match status" value="1"/>
</dbReference>
<dbReference type="PROSITE" id="PS51671">
    <property type="entry name" value="ACT"/>
    <property type="match status" value="1"/>
</dbReference>
<evidence type="ECO:0000256" key="12">
    <source>
        <dbReference type="RuleBase" id="RU003719"/>
    </source>
</evidence>
<dbReference type="PROSITE" id="PS00671">
    <property type="entry name" value="D_2_HYDROXYACID_DH_3"/>
    <property type="match status" value="1"/>
</dbReference>
<gene>
    <name evidence="14" type="ORF">BKA14_005004</name>
</gene>
<evidence type="ECO:0000259" key="13">
    <source>
        <dbReference type="PROSITE" id="PS51671"/>
    </source>
</evidence>
<sequence length="404" mass="43284">MSDQAKVRVLLLESIHPDAVSRLEAEGYEVESVRNALDESELIDRIRGVQLLGIRSKTKVTAKVLDAADSLVAIGAFCIGTDQIDLTAATANGVAVFNAPFSNTRSVVELAIAEIISMTRRLTEKNTLMHAGVWDKSADGAHEIRGRRLGIVGYGNIGTQLSVLAENLGMYVSFYDTADKLALSNAHRCATIEELLETSDVVTLHVDGRPGNAGFFGAEQFKRMREGALFLNLSRGIVVDHVALREALESGHLAGAAVDVFPTEPKGRGDEFVSELRGLPNVILTPHIGGSTEEAQSDIGGFVANKLAAFVEEGNTTLSVNLPGVSLPEQSGQSRLGHVHINTPGVLAQVNSILAEHHVNVEGQLLSTRGEYGYLITDVGGGFSSEVLDRLRAMEQTVRLRVLS</sequence>
<dbReference type="InterPro" id="IPR006139">
    <property type="entry name" value="D-isomer_2_OHA_DH_cat_dom"/>
</dbReference>
<dbReference type="InterPro" id="IPR036291">
    <property type="entry name" value="NAD(P)-bd_dom_sf"/>
</dbReference>
<dbReference type="Pfam" id="PF02826">
    <property type="entry name" value="2-Hacid_dh_C"/>
    <property type="match status" value="1"/>
</dbReference>
<organism evidence="14 15">
    <name type="scientific">Paractinoplanes abujensis</name>
    <dbReference type="NCBI Taxonomy" id="882441"/>
    <lineage>
        <taxon>Bacteria</taxon>
        <taxon>Bacillati</taxon>
        <taxon>Actinomycetota</taxon>
        <taxon>Actinomycetes</taxon>
        <taxon>Micromonosporales</taxon>
        <taxon>Micromonosporaceae</taxon>
        <taxon>Paractinoplanes</taxon>
    </lineage>
</organism>
<dbReference type="InterPro" id="IPR029753">
    <property type="entry name" value="D-isomer_DH_CS"/>
</dbReference>
<evidence type="ECO:0000256" key="4">
    <source>
        <dbReference type="ARBA" id="ARBA00013001"/>
    </source>
</evidence>
<dbReference type="CDD" id="cd04901">
    <property type="entry name" value="ACT_3PGDH"/>
    <property type="match status" value="1"/>
</dbReference>
<dbReference type="NCBIfam" id="NF008759">
    <property type="entry name" value="PRK11790.1"/>
    <property type="match status" value="1"/>
</dbReference>
<comment type="catalytic activity">
    <reaction evidence="10">
        <text>(R)-2-hydroxyglutarate + NAD(+) = 2-oxoglutarate + NADH + H(+)</text>
        <dbReference type="Rhea" id="RHEA:49612"/>
        <dbReference type="ChEBI" id="CHEBI:15378"/>
        <dbReference type="ChEBI" id="CHEBI:15801"/>
        <dbReference type="ChEBI" id="CHEBI:16810"/>
        <dbReference type="ChEBI" id="CHEBI:57540"/>
        <dbReference type="ChEBI" id="CHEBI:57945"/>
        <dbReference type="EC" id="1.1.1.399"/>
    </reaction>
</comment>
<dbReference type="GO" id="GO:0006564">
    <property type="term" value="P:L-serine biosynthetic process"/>
    <property type="evidence" value="ECO:0007669"/>
    <property type="project" value="UniProtKB-ARBA"/>
</dbReference>
<evidence type="ECO:0000256" key="3">
    <source>
        <dbReference type="ARBA" id="ARBA00005854"/>
    </source>
</evidence>
<comment type="pathway">
    <text evidence="2">Amino-acid biosynthesis; L-serine biosynthesis; L-serine from 3-phospho-D-glycerate: step 1/3.</text>
</comment>
<dbReference type="RefSeq" id="WP_184953285.1">
    <property type="nucleotide sequence ID" value="NZ_BOMC01000070.1"/>
</dbReference>
<name>A0A7W7G5E9_9ACTN</name>
<dbReference type="Pfam" id="PF22629">
    <property type="entry name" value="ACT_AHAS_ss"/>
    <property type="match status" value="1"/>
</dbReference>
<dbReference type="InterPro" id="IPR029752">
    <property type="entry name" value="D-isomer_DH_CS1"/>
</dbReference>
<evidence type="ECO:0000256" key="9">
    <source>
        <dbReference type="ARBA" id="ARBA00030455"/>
    </source>
</evidence>
<evidence type="ECO:0000256" key="6">
    <source>
        <dbReference type="ARBA" id="ARBA00021582"/>
    </source>
</evidence>
<dbReference type="EC" id="1.1.1.95" evidence="5"/>
<comment type="catalytic activity">
    <reaction evidence="11">
        <text>(2R)-3-phosphoglycerate + NAD(+) = 3-phosphooxypyruvate + NADH + H(+)</text>
        <dbReference type="Rhea" id="RHEA:12641"/>
        <dbReference type="ChEBI" id="CHEBI:15378"/>
        <dbReference type="ChEBI" id="CHEBI:18110"/>
        <dbReference type="ChEBI" id="CHEBI:57540"/>
        <dbReference type="ChEBI" id="CHEBI:57945"/>
        <dbReference type="ChEBI" id="CHEBI:58272"/>
        <dbReference type="EC" id="1.1.1.95"/>
    </reaction>
</comment>
<dbReference type="CDD" id="cd12176">
    <property type="entry name" value="PGDH_3"/>
    <property type="match status" value="1"/>
</dbReference>
<keyword evidence="8" id="KW-0520">NAD</keyword>
<dbReference type="UniPathway" id="UPA00135">
    <property type="reaction ID" value="UER00196"/>
</dbReference>
<dbReference type="EC" id="1.1.1.399" evidence="4"/>
<evidence type="ECO:0000256" key="7">
    <source>
        <dbReference type="ARBA" id="ARBA00023002"/>
    </source>
</evidence>
<comment type="similarity">
    <text evidence="3 12">Belongs to the D-isomer specific 2-hydroxyacid dehydrogenase family.</text>
</comment>
<evidence type="ECO:0000256" key="1">
    <source>
        <dbReference type="ARBA" id="ARBA00003800"/>
    </source>
</evidence>
<comment type="caution">
    <text evidence="14">The sequence shown here is derived from an EMBL/GenBank/DDBJ whole genome shotgun (WGS) entry which is preliminary data.</text>
</comment>
<dbReference type="SUPFAM" id="SSF55021">
    <property type="entry name" value="ACT-like"/>
    <property type="match status" value="1"/>
</dbReference>
<proteinExistence type="inferred from homology"/>
<dbReference type="Proteomes" id="UP000542742">
    <property type="component" value="Unassembled WGS sequence"/>
</dbReference>
<dbReference type="EMBL" id="JACHMF010000001">
    <property type="protein sequence ID" value="MBB4694856.1"/>
    <property type="molecule type" value="Genomic_DNA"/>
</dbReference>
<evidence type="ECO:0000256" key="8">
    <source>
        <dbReference type="ARBA" id="ARBA00023027"/>
    </source>
</evidence>
<dbReference type="Gene3D" id="3.40.50.720">
    <property type="entry name" value="NAD(P)-binding Rossmann-like Domain"/>
    <property type="match status" value="2"/>
</dbReference>
<keyword evidence="15" id="KW-1185">Reference proteome</keyword>
<evidence type="ECO:0000256" key="5">
    <source>
        <dbReference type="ARBA" id="ARBA00013143"/>
    </source>
</evidence>
<dbReference type="AlphaFoldDB" id="A0A7W7G5E9"/>
<dbReference type="Gene3D" id="3.30.70.260">
    <property type="match status" value="1"/>
</dbReference>
<reference evidence="14 15" key="1">
    <citation type="submission" date="2020-08" db="EMBL/GenBank/DDBJ databases">
        <title>Sequencing the genomes of 1000 actinobacteria strains.</title>
        <authorList>
            <person name="Klenk H.-P."/>
        </authorList>
    </citation>
    <scope>NUCLEOTIDE SEQUENCE [LARGE SCALE GENOMIC DNA]</scope>
    <source>
        <strain evidence="14 15">DSM 45518</strain>
    </source>
</reference>
<evidence type="ECO:0000256" key="2">
    <source>
        <dbReference type="ARBA" id="ARBA00005216"/>
    </source>
</evidence>
<dbReference type="InterPro" id="IPR054480">
    <property type="entry name" value="AHAS_small-like_ACT"/>
</dbReference>
<dbReference type="InterPro" id="IPR050418">
    <property type="entry name" value="D-iso_2-hydroxyacid_DH_PdxB"/>
</dbReference>
<dbReference type="FunFam" id="3.40.50.720:FF:000041">
    <property type="entry name" value="D-3-phosphoglycerate dehydrogenase"/>
    <property type="match status" value="1"/>
</dbReference>
<dbReference type="GO" id="GO:0047545">
    <property type="term" value="F:(S)-2-hydroxyglutarate dehydrogenase activity"/>
    <property type="evidence" value="ECO:0007669"/>
    <property type="project" value="UniProtKB-ARBA"/>
</dbReference>
<dbReference type="PANTHER" id="PTHR43761:SF1">
    <property type="entry name" value="D-ISOMER SPECIFIC 2-HYDROXYACID DEHYDROGENASE CATALYTIC DOMAIN-CONTAINING PROTEIN-RELATED"/>
    <property type="match status" value="1"/>
</dbReference>
<keyword evidence="7 12" id="KW-0560">Oxidoreductase</keyword>
<comment type="function">
    <text evidence="1">Catalyzes the reversible oxidation of 3-phospho-D-glycerate to 3-phosphonooxypyruvate, the first step of the phosphorylated L-serine biosynthesis pathway. Also catalyzes the reversible oxidation of 2-hydroxyglutarate to 2-oxoglutarate.</text>
</comment>
<dbReference type="GO" id="GO:0004617">
    <property type="term" value="F:phosphoglycerate dehydrogenase activity"/>
    <property type="evidence" value="ECO:0007669"/>
    <property type="project" value="UniProtKB-EC"/>
</dbReference>
<evidence type="ECO:0000313" key="15">
    <source>
        <dbReference type="Proteomes" id="UP000542742"/>
    </source>
</evidence>
<feature type="domain" description="ACT" evidence="13">
    <location>
        <begin position="335"/>
        <end position="404"/>
    </location>
</feature>
<accession>A0A7W7G5E9</accession>
<dbReference type="SUPFAM" id="SSF52283">
    <property type="entry name" value="Formate/glycerate dehydrogenase catalytic domain-like"/>
    <property type="match status" value="1"/>
</dbReference>
<evidence type="ECO:0000256" key="11">
    <source>
        <dbReference type="ARBA" id="ARBA00048731"/>
    </source>
</evidence>
<dbReference type="PANTHER" id="PTHR43761">
    <property type="entry name" value="D-ISOMER SPECIFIC 2-HYDROXYACID DEHYDROGENASE FAMILY PROTEIN (AFU_ORTHOLOGUE AFUA_1G13630)"/>
    <property type="match status" value="1"/>
</dbReference>
<dbReference type="SUPFAM" id="SSF51735">
    <property type="entry name" value="NAD(P)-binding Rossmann-fold domains"/>
    <property type="match status" value="1"/>
</dbReference>